<evidence type="ECO:0000259" key="5">
    <source>
        <dbReference type="PROSITE" id="PS50089"/>
    </source>
</evidence>
<dbReference type="GO" id="GO:0006511">
    <property type="term" value="P:ubiquitin-dependent protein catabolic process"/>
    <property type="evidence" value="ECO:0007669"/>
    <property type="project" value="TreeGrafter"/>
</dbReference>
<evidence type="ECO:0000256" key="1">
    <source>
        <dbReference type="ARBA" id="ARBA00022723"/>
    </source>
</evidence>
<dbReference type="PANTHER" id="PTHR47094">
    <property type="entry name" value="ELFLESS, ISOFORM B"/>
    <property type="match status" value="1"/>
</dbReference>
<name>A0A1B0EZ84_PHLPP</name>
<dbReference type="InterPro" id="IPR001841">
    <property type="entry name" value="Znf_RING"/>
</dbReference>
<protein>
    <recommendedName>
        <fullName evidence="5">RING-type domain-containing protein</fullName>
    </recommendedName>
</protein>
<keyword evidence="3" id="KW-0862">Zinc</keyword>
<dbReference type="SUPFAM" id="SSF57850">
    <property type="entry name" value="RING/U-box"/>
    <property type="match status" value="1"/>
</dbReference>
<evidence type="ECO:0000313" key="7">
    <source>
        <dbReference type="Proteomes" id="UP000092462"/>
    </source>
</evidence>
<keyword evidence="1" id="KW-0479">Metal-binding</keyword>
<dbReference type="InterPro" id="IPR013083">
    <property type="entry name" value="Znf_RING/FYVE/PHD"/>
</dbReference>
<dbReference type="GO" id="GO:0033768">
    <property type="term" value="C:SUMO-targeted ubiquitin ligase complex"/>
    <property type="evidence" value="ECO:0007669"/>
    <property type="project" value="TreeGrafter"/>
</dbReference>
<dbReference type="GO" id="GO:0008270">
    <property type="term" value="F:zinc ion binding"/>
    <property type="evidence" value="ECO:0007669"/>
    <property type="project" value="UniProtKB-KW"/>
</dbReference>
<evidence type="ECO:0000256" key="3">
    <source>
        <dbReference type="ARBA" id="ARBA00022833"/>
    </source>
</evidence>
<evidence type="ECO:0000256" key="2">
    <source>
        <dbReference type="ARBA" id="ARBA00022771"/>
    </source>
</evidence>
<feature type="compositionally biased region" description="Basic and acidic residues" evidence="4">
    <location>
        <begin position="97"/>
        <end position="121"/>
    </location>
</feature>
<reference evidence="6" key="1">
    <citation type="submission" date="2022-08" db="UniProtKB">
        <authorList>
            <consortium name="EnsemblMetazoa"/>
        </authorList>
    </citation>
    <scope>IDENTIFICATION</scope>
    <source>
        <strain evidence="6">Israel</strain>
    </source>
</reference>
<feature type="region of interest" description="Disordered" evidence="4">
    <location>
        <begin position="31"/>
        <end position="132"/>
    </location>
</feature>
<dbReference type="Gene3D" id="3.30.40.10">
    <property type="entry name" value="Zinc/RING finger domain, C3HC4 (zinc finger)"/>
    <property type="match status" value="1"/>
</dbReference>
<dbReference type="VEuPathDB" id="VectorBase:PPAPM1_006485"/>
<dbReference type="VEuPathDB" id="VectorBase:PPAI009090"/>
<dbReference type="InterPro" id="IPR049627">
    <property type="entry name" value="SLX8"/>
</dbReference>
<proteinExistence type="predicted"/>
<keyword evidence="7" id="KW-1185">Reference proteome</keyword>
<dbReference type="InterPro" id="IPR017907">
    <property type="entry name" value="Znf_RING_CS"/>
</dbReference>
<evidence type="ECO:0000256" key="4">
    <source>
        <dbReference type="SAM" id="MobiDB-lite"/>
    </source>
</evidence>
<dbReference type="AlphaFoldDB" id="A0A1B0EZ84"/>
<dbReference type="Pfam" id="PF13639">
    <property type="entry name" value="zf-RING_2"/>
    <property type="match status" value="1"/>
</dbReference>
<dbReference type="PROSITE" id="PS50089">
    <property type="entry name" value="ZF_RING_2"/>
    <property type="match status" value="1"/>
</dbReference>
<evidence type="ECO:0000313" key="6">
    <source>
        <dbReference type="EnsemblMetazoa" id="PPAI009090-PA"/>
    </source>
</evidence>
<dbReference type="Proteomes" id="UP000092462">
    <property type="component" value="Unassembled WGS sequence"/>
</dbReference>
<dbReference type="GO" id="GO:0140082">
    <property type="term" value="F:SUMO-ubiquitin ligase activity"/>
    <property type="evidence" value="ECO:0007669"/>
    <property type="project" value="TreeGrafter"/>
</dbReference>
<dbReference type="GO" id="GO:0061630">
    <property type="term" value="F:ubiquitin protein ligase activity"/>
    <property type="evidence" value="ECO:0007669"/>
    <property type="project" value="InterPro"/>
</dbReference>
<dbReference type="EMBL" id="AJVK01016284">
    <property type="status" value="NOT_ANNOTATED_CDS"/>
    <property type="molecule type" value="Genomic_DNA"/>
</dbReference>
<organism evidence="6 7">
    <name type="scientific">Phlebotomus papatasi</name>
    <name type="common">Sandfly</name>
    <dbReference type="NCBI Taxonomy" id="29031"/>
    <lineage>
        <taxon>Eukaryota</taxon>
        <taxon>Metazoa</taxon>
        <taxon>Ecdysozoa</taxon>
        <taxon>Arthropoda</taxon>
        <taxon>Hexapoda</taxon>
        <taxon>Insecta</taxon>
        <taxon>Pterygota</taxon>
        <taxon>Neoptera</taxon>
        <taxon>Endopterygota</taxon>
        <taxon>Diptera</taxon>
        <taxon>Nematocera</taxon>
        <taxon>Psychodoidea</taxon>
        <taxon>Psychodidae</taxon>
        <taxon>Phlebotomus</taxon>
        <taxon>Phlebotomus</taxon>
    </lineage>
</organism>
<sequence>MDEPVDEEFSLEAMQRLIDEAQETIRSVRLSLRLRDPSIDLPDFPNEETADNSVAREEEPDNTDSNRSNDASAENFHIEPDPEPRHPASNESAANCEVREAHCDTERQEEARESDSSRNSEQDPTPPEPFELPEAAEAAGCNSFADDEVILVSETRNPNPVVIDLCSPDVCGSFAASEAPQTGRRRRRRLEEVGLEVVDERPPPEKIAPVENDPFRCTICMENMKSRRPHSTICGHMFCQHCIASAIRFSKKCPICRKGLTPKSIHPIYF</sequence>
<feature type="compositionally biased region" description="Basic and acidic residues" evidence="4">
    <location>
        <begin position="76"/>
        <end position="88"/>
    </location>
</feature>
<keyword evidence="2" id="KW-0863">Zinc-finger</keyword>
<dbReference type="EnsemblMetazoa" id="PPAI009090-RA">
    <property type="protein sequence ID" value="PPAI009090-PA"/>
    <property type="gene ID" value="PPAI009090"/>
</dbReference>
<dbReference type="PANTHER" id="PTHR47094:SF1">
    <property type="entry name" value="RING-TYPE E3 UBIQUITIN TRANSFERASE"/>
    <property type="match status" value="1"/>
</dbReference>
<dbReference type="PROSITE" id="PS00518">
    <property type="entry name" value="ZF_RING_1"/>
    <property type="match status" value="1"/>
</dbReference>
<dbReference type="GO" id="GO:0032183">
    <property type="term" value="F:SUMO binding"/>
    <property type="evidence" value="ECO:0007669"/>
    <property type="project" value="TreeGrafter"/>
</dbReference>
<accession>A0A1B0EZ84</accession>
<dbReference type="SMART" id="SM00184">
    <property type="entry name" value="RING"/>
    <property type="match status" value="1"/>
</dbReference>
<feature type="compositionally biased region" description="Polar residues" evidence="4">
    <location>
        <begin position="63"/>
        <end position="72"/>
    </location>
</feature>
<feature type="domain" description="RING-type" evidence="5">
    <location>
        <begin position="217"/>
        <end position="257"/>
    </location>
</feature>